<reference evidence="1" key="1">
    <citation type="journal article" date="2021" name="Microb. Physiol.">
        <title>Proteogenomic Insights into the Physiology of Marine, Sulfate-Reducing, Filamentous Desulfonema limicola and Desulfonema magnum.</title>
        <authorList>
            <person name="Schnaars V."/>
            <person name="Wohlbrand L."/>
            <person name="Scheve S."/>
            <person name="Hinrichs C."/>
            <person name="Reinhardt R."/>
            <person name="Rabus R."/>
        </authorList>
    </citation>
    <scope>NUCLEOTIDE SEQUENCE</scope>
    <source>
        <strain evidence="1">4be13</strain>
    </source>
</reference>
<dbReference type="EMBL" id="CP061800">
    <property type="protein sequence ID" value="QTA88313.1"/>
    <property type="molecule type" value="Genomic_DNA"/>
</dbReference>
<proteinExistence type="predicted"/>
<keyword evidence="2" id="KW-1185">Reference proteome</keyword>
<protein>
    <submittedName>
        <fullName evidence="1">Uncharacterized protein</fullName>
    </submittedName>
</protein>
<evidence type="ECO:0000313" key="1">
    <source>
        <dbReference type="EMBL" id="QTA88313.1"/>
    </source>
</evidence>
<evidence type="ECO:0000313" key="2">
    <source>
        <dbReference type="Proteomes" id="UP000663722"/>
    </source>
</evidence>
<dbReference type="KEGG" id="dmm:dnm_043560"/>
<accession>A0A975BMN2</accession>
<dbReference type="AlphaFoldDB" id="A0A975BMN2"/>
<sequence length="58" mass="6829">MDFFSNHQKCKVLLGKYEGCPFLLSAKPVYQNFFRYADDTFLTVKSSKFKVRSCFVTF</sequence>
<organism evidence="1 2">
    <name type="scientific">Desulfonema magnum</name>
    <dbReference type="NCBI Taxonomy" id="45655"/>
    <lineage>
        <taxon>Bacteria</taxon>
        <taxon>Pseudomonadati</taxon>
        <taxon>Thermodesulfobacteriota</taxon>
        <taxon>Desulfobacteria</taxon>
        <taxon>Desulfobacterales</taxon>
        <taxon>Desulfococcaceae</taxon>
        <taxon>Desulfonema</taxon>
    </lineage>
</organism>
<dbReference type="Proteomes" id="UP000663722">
    <property type="component" value="Chromosome"/>
</dbReference>
<name>A0A975BMN2_9BACT</name>
<gene>
    <name evidence="1" type="ORF">dnm_043560</name>
</gene>